<gene>
    <name evidence="10" type="ordered locus">Rcas_2431</name>
</gene>
<accession>A7NLW3</accession>
<dbReference type="KEGG" id="rca:Rcas_2431"/>
<keyword evidence="5" id="KW-0547">Nucleotide-binding</keyword>
<evidence type="ECO:0000256" key="3">
    <source>
        <dbReference type="ARBA" id="ARBA00013253"/>
    </source>
</evidence>
<protein>
    <recommendedName>
        <fullName evidence="3">2-amino-4-hydroxy-6-hydroxymethyldihydropteridine diphosphokinase</fullName>
        <ecNumber evidence="3">2.7.6.3</ecNumber>
    </recommendedName>
</protein>
<keyword evidence="11" id="KW-1185">Reference proteome</keyword>
<dbReference type="GO" id="GO:0016301">
    <property type="term" value="F:kinase activity"/>
    <property type="evidence" value="ECO:0007669"/>
    <property type="project" value="UniProtKB-KW"/>
</dbReference>
<dbReference type="GO" id="GO:0003848">
    <property type="term" value="F:2-amino-4-hydroxy-6-hydroxymethyldihydropteridine diphosphokinase activity"/>
    <property type="evidence" value="ECO:0007669"/>
    <property type="project" value="UniProtKB-EC"/>
</dbReference>
<sequence length="166" mass="18697">MRSTTVYIGLGSNLGDRVARLREAVERLSRIIDVTRVSHLYVHAPPGYVSDDAFINAVLEGHTTLKPLELLAELQKIERAMGRRRGIQYGPRPIDLDILLYSTVQMESLELTIPHPRLAERAFVLKPLAEIAPNLMHPVLYYTITQLLSDVDDADQVRLFNPGGNR</sequence>
<keyword evidence="8" id="KW-0289">Folate biosynthesis</keyword>
<dbReference type="InterPro" id="IPR035907">
    <property type="entry name" value="Hppk_sf"/>
</dbReference>
<evidence type="ECO:0000313" key="11">
    <source>
        <dbReference type="Proteomes" id="UP000000263"/>
    </source>
</evidence>
<evidence type="ECO:0000256" key="4">
    <source>
        <dbReference type="ARBA" id="ARBA00022679"/>
    </source>
</evidence>
<keyword evidence="6 10" id="KW-0418">Kinase</keyword>
<dbReference type="GO" id="GO:0005524">
    <property type="term" value="F:ATP binding"/>
    <property type="evidence" value="ECO:0007669"/>
    <property type="project" value="UniProtKB-KW"/>
</dbReference>
<evidence type="ECO:0000256" key="2">
    <source>
        <dbReference type="ARBA" id="ARBA00005051"/>
    </source>
</evidence>
<keyword evidence="4 10" id="KW-0808">Transferase</keyword>
<evidence type="ECO:0000256" key="8">
    <source>
        <dbReference type="ARBA" id="ARBA00022909"/>
    </source>
</evidence>
<reference evidence="10 11" key="1">
    <citation type="submission" date="2007-08" db="EMBL/GenBank/DDBJ databases">
        <title>Complete sequence of Roseiflexus castenholzii DSM 13941.</title>
        <authorList>
            <consortium name="US DOE Joint Genome Institute"/>
            <person name="Copeland A."/>
            <person name="Lucas S."/>
            <person name="Lapidus A."/>
            <person name="Barry K."/>
            <person name="Glavina del Rio T."/>
            <person name="Dalin E."/>
            <person name="Tice H."/>
            <person name="Pitluck S."/>
            <person name="Thompson L.S."/>
            <person name="Brettin T."/>
            <person name="Bruce D."/>
            <person name="Detter J.C."/>
            <person name="Han C."/>
            <person name="Tapia R."/>
            <person name="Schmutz J."/>
            <person name="Larimer F."/>
            <person name="Land M."/>
            <person name="Hauser L."/>
            <person name="Kyrpides N."/>
            <person name="Mikhailova N."/>
            <person name="Bryant D.A."/>
            <person name="Hanada S."/>
            <person name="Tsukatani Y."/>
            <person name="Richardson P."/>
        </authorList>
    </citation>
    <scope>NUCLEOTIDE SEQUENCE [LARGE SCALE GENOMIC DNA]</scope>
    <source>
        <strain evidence="11">DSM 13941 / HLO8</strain>
    </source>
</reference>
<keyword evidence="7" id="KW-0067">ATP-binding</keyword>
<evidence type="ECO:0000256" key="1">
    <source>
        <dbReference type="ARBA" id="ARBA00000198"/>
    </source>
</evidence>
<evidence type="ECO:0000256" key="6">
    <source>
        <dbReference type="ARBA" id="ARBA00022777"/>
    </source>
</evidence>
<dbReference type="PANTHER" id="PTHR43071:SF1">
    <property type="entry name" value="2-AMINO-4-HYDROXY-6-HYDROXYMETHYLDIHYDROPTERIDINE PYROPHOSPHOKINASE"/>
    <property type="match status" value="1"/>
</dbReference>
<dbReference type="EC" id="2.7.6.3" evidence="3"/>
<comment type="pathway">
    <text evidence="2">Cofactor biosynthesis; tetrahydrofolate biosynthesis; 2-amino-4-hydroxy-6-hydroxymethyl-7,8-dihydropteridine diphosphate from 7,8-dihydroneopterin triphosphate: step 4/4.</text>
</comment>
<dbReference type="OrthoDB" id="9808041at2"/>
<proteinExistence type="predicted"/>
<dbReference type="HOGENOM" id="CLU_097916_1_2_0"/>
<dbReference type="GO" id="GO:0046656">
    <property type="term" value="P:folic acid biosynthetic process"/>
    <property type="evidence" value="ECO:0007669"/>
    <property type="project" value="UniProtKB-KW"/>
</dbReference>
<dbReference type="Gene3D" id="3.30.70.560">
    <property type="entry name" value="7,8-Dihydro-6-hydroxymethylpterin-pyrophosphokinase HPPK"/>
    <property type="match status" value="1"/>
</dbReference>
<dbReference type="SUPFAM" id="SSF55083">
    <property type="entry name" value="6-hydroxymethyl-7,8-dihydropterin pyrophosphokinase, HPPK"/>
    <property type="match status" value="1"/>
</dbReference>
<evidence type="ECO:0000313" key="10">
    <source>
        <dbReference type="EMBL" id="ABU58511.1"/>
    </source>
</evidence>
<evidence type="ECO:0000256" key="7">
    <source>
        <dbReference type="ARBA" id="ARBA00022840"/>
    </source>
</evidence>
<dbReference type="Pfam" id="PF01288">
    <property type="entry name" value="HPPK"/>
    <property type="match status" value="1"/>
</dbReference>
<organism evidence="10 11">
    <name type="scientific">Roseiflexus castenholzii (strain DSM 13941 / HLO8)</name>
    <dbReference type="NCBI Taxonomy" id="383372"/>
    <lineage>
        <taxon>Bacteria</taxon>
        <taxon>Bacillati</taxon>
        <taxon>Chloroflexota</taxon>
        <taxon>Chloroflexia</taxon>
        <taxon>Chloroflexales</taxon>
        <taxon>Roseiflexineae</taxon>
        <taxon>Roseiflexaceae</taxon>
        <taxon>Roseiflexus</taxon>
    </lineage>
</organism>
<dbReference type="CDD" id="cd00483">
    <property type="entry name" value="HPPK"/>
    <property type="match status" value="1"/>
</dbReference>
<dbReference type="PANTHER" id="PTHR43071">
    <property type="entry name" value="2-AMINO-4-HYDROXY-6-HYDROXYMETHYLDIHYDROPTERIDINE PYROPHOSPHOKINASE"/>
    <property type="match status" value="1"/>
</dbReference>
<dbReference type="eggNOG" id="COG0801">
    <property type="taxonomic scope" value="Bacteria"/>
</dbReference>
<dbReference type="STRING" id="383372.Rcas_2431"/>
<dbReference type="InterPro" id="IPR000550">
    <property type="entry name" value="Hppk"/>
</dbReference>
<evidence type="ECO:0000256" key="5">
    <source>
        <dbReference type="ARBA" id="ARBA00022741"/>
    </source>
</evidence>
<dbReference type="Proteomes" id="UP000000263">
    <property type="component" value="Chromosome"/>
</dbReference>
<dbReference type="UniPathway" id="UPA00077">
    <property type="reaction ID" value="UER00155"/>
</dbReference>
<comment type="catalytic activity">
    <reaction evidence="1">
        <text>6-hydroxymethyl-7,8-dihydropterin + ATP = (7,8-dihydropterin-6-yl)methyl diphosphate + AMP + H(+)</text>
        <dbReference type="Rhea" id="RHEA:11412"/>
        <dbReference type="ChEBI" id="CHEBI:15378"/>
        <dbReference type="ChEBI" id="CHEBI:30616"/>
        <dbReference type="ChEBI" id="CHEBI:44841"/>
        <dbReference type="ChEBI" id="CHEBI:72950"/>
        <dbReference type="ChEBI" id="CHEBI:456215"/>
        <dbReference type="EC" id="2.7.6.3"/>
    </reaction>
</comment>
<feature type="domain" description="7,8-dihydro-6-hydroxymethylpterin-pyrophosphokinase" evidence="9">
    <location>
        <begin position="7"/>
        <end position="133"/>
    </location>
</feature>
<evidence type="ECO:0000259" key="9">
    <source>
        <dbReference type="Pfam" id="PF01288"/>
    </source>
</evidence>
<dbReference type="GO" id="GO:0046654">
    <property type="term" value="P:tetrahydrofolate biosynthetic process"/>
    <property type="evidence" value="ECO:0007669"/>
    <property type="project" value="UniProtKB-UniPathway"/>
</dbReference>
<name>A7NLW3_ROSCS</name>
<dbReference type="EMBL" id="CP000804">
    <property type="protein sequence ID" value="ABU58511.1"/>
    <property type="molecule type" value="Genomic_DNA"/>
</dbReference>
<dbReference type="NCBIfam" id="TIGR01498">
    <property type="entry name" value="folK"/>
    <property type="match status" value="1"/>
</dbReference>
<dbReference type="AlphaFoldDB" id="A7NLW3"/>